<evidence type="ECO:0000256" key="1">
    <source>
        <dbReference type="SAM" id="MobiDB-lite"/>
    </source>
</evidence>
<reference evidence="2 3" key="1">
    <citation type="submission" date="2016-11" db="EMBL/GenBank/DDBJ databases">
        <title>Genome sequence of Sphingomonas jeddahensis G39.</title>
        <authorList>
            <person name="Poehlein A."/>
            <person name="Wuebbeler J.H."/>
            <person name="Steinbuechel A."/>
            <person name="Daniel R."/>
        </authorList>
    </citation>
    <scope>NUCLEOTIDE SEQUENCE [LARGE SCALE GENOMIC DNA]</scope>
    <source>
        <strain evidence="2 3">G39</strain>
    </source>
</reference>
<protein>
    <submittedName>
        <fullName evidence="2">Uncharacterized protein</fullName>
    </submittedName>
</protein>
<dbReference type="Proteomes" id="UP000188729">
    <property type="component" value="Unassembled WGS sequence"/>
</dbReference>
<dbReference type="STRING" id="1915074.SPHI_14970"/>
<dbReference type="AlphaFoldDB" id="A0A1V2EVE2"/>
<keyword evidence="3" id="KW-1185">Reference proteome</keyword>
<accession>A0A1V2EVE2</accession>
<gene>
    <name evidence="2" type="ORF">SPHI_14970</name>
</gene>
<sequence>MVIRDLLTEVRRTGGMDGTTFEQVLSLIASGHVFFDHDAPVDEGAMVRFPDRRALPDTLLPSRRPHDPIGSEVTP</sequence>
<organism evidence="2 3">
    <name type="scientific">Sphingomonas jeddahensis</name>
    <dbReference type="NCBI Taxonomy" id="1915074"/>
    <lineage>
        <taxon>Bacteria</taxon>
        <taxon>Pseudomonadati</taxon>
        <taxon>Pseudomonadota</taxon>
        <taxon>Alphaproteobacteria</taxon>
        <taxon>Sphingomonadales</taxon>
        <taxon>Sphingomonadaceae</taxon>
        <taxon>Sphingomonas</taxon>
    </lineage>
</organism>
<comment type="caution">
    <text evidence="2">The sequence shown here is derived from an EMBL/GenBank/DDBJ whole genome shotgun (WGS) entry which is preliminary data.</text>
</comment>
<evidence type="ECO:0000313" key="3">
    <source>
        <dbReference type="Proteomes" id="UP000188729"/>
    </source>
</evidence>
<dbReference type="EMBL" id="MPSB01000005">
    <property type="protein sequence ID" value="ONF96268.1"/>
    <property type="molecule type" value="Genomic_DNA"/>
</dbReference>
<proteinExistence type="predicted"/>
<name>A0A1V2EVE2_9SPHN</name>
<evidence type="ECO:0000313" key="2">
    <source>
        <dbReference type="EMBL" id="ONF96268.1"/>
    </source>
</evidence>
<feature type="region of interest" description="Disordered" evidence="1">
    <location>
        <begin position="55"/>
        <end position="75"/>
    </location>
</feature>